<evidence type="ECO:0000313" key="1">
    <source>
        <dbReference type="EMBL" id="KAJ8625025.1"/>
    </source>
</evidence>
<keyword evidence="2" id="KW-1185">Reference proteome</keyword>
<evidence type="ECO:0000313" key="2">
    <source>
        <dbReference type="Proteomes" id="UP001234297"/>
    </source>
</evidence>
<proteinExistence type="predicted"/>
<dbReference type="Proteomes" id="UP001234297">
    <property type="component" value="Chromosome 11"/>
</dbReference>
<dbReference type="EMBL" id="CM056819">
    <property type="protein sequence ID" value="KAJ8625025.1"/>
    <property type="molecule type" value="Genomic_DNA"/>
</dbReference>
<protein>
    <submittedName>
        <fullName evidence="1">Uncharacterized protein</fullName>
    </submittedName>
</protein>
<comment type="caution">
    <text evidence="1">The sequence shown here is derived from an EMBL/GenBank/DDBJ whole genome shotgun (WGS) entry which is preliminary data.</text>
</comment>
<reference evidence="1 2" key="1">
    <citation type="journal article" date="2022" name="Hortic Res">
        <title>A haplotype resolved chromosomal level avocado genome allows analysis of novel avocado genes.</title>
        <authorList>
            <person name="Nath O."/>
            <person name="Fletcher S.J."/>
            <person name="Hayward A."/>
            <person name="Shaw L.M."/>
            <person name="Masouleh A.K."/>
            <person name="Furtado A."/>
            <person name="Henry R.J."/>
            <person name="Mitter N."/>
        </authorList>
    </citation>
    <scope>NUCLEOTIDE SEQUENCE [LARGE SCALE GENOMIC DNA]</scope>
    <source>
        <strain evidence="2">cv. Hass</strain>
    </source>
</reference>
<accession>A0ACC2KVP6</accession>
<organism evidence="1 2">
    <name type="scientific">Persea americana</name>
    <name type="common">Avocado</name>
    <dbReference type="NCBI Taxonomy" id="3435"/>
    <lineage>
        <taxon>Eukaryota</taxon>
        <taxon>Viridiplantae</taxon>
        <taxon>Streptophyta</taxon>
        <taxon>Embryophyta</taxon>
        <taxon>Tracheophyta</taxon>
        <taxon>Spermatophyta</taxon>
        <taxon>Magnoliopsida</taxon>
        <taxon>Magnoliidae</taxon>
        <taxon>Laurales</taxon>
        <taxon>Lauraceae</taxon>
        <taxon>Persea</taxon>
    </lineage>
</organism>
<gene>
    <name evidence="1" type="ORF">MRB53_033555</name>
</gene>
<name>A0ACC2KVP6_PERAE</name>
<sequence>MIDAMAQEYLTRGLEMQQQLGQAQEDLKVANNHLESVKQEKYRILDELKEMQQVAENTNLKLKEAVLANQEAKESCEIEKVRLKDLEQASFESAQKRDQAWQLELEGIQKQHASDAKALTSAAKEIKRVNNELSLAIGEKNKALGEAENARVAAEANAGKVKDLSSELSFLKETLKTGNVSRSVAEKKLSNSNVENESSKANEFLLSTSSMADPQRIVVGKSKDVETETVERESMIERKARELRNANEHESREMGSLSESKLRIGILEMELEKAKESEAKMLESLISQTEQCEETKISLVEAKLEIASLHENIENCKTLDGPHHCNEVSQLHETVKMLKDELQRIREELDCTKETEELALSNTRNLAEEISRLTDELKLATEADKKSKKALDGLASALKEVTTEANQANEKLASAQSELQHFKMEAEHSKLIAKKTKDKYRALVDEARKEIDRYKEVVKTLKQEADQLTTSWNQKKVELVDSIKKSEEEIASTKEENIKLVESLREGEAEADMAKVETRNLRDIVKQAINEATVAKEAAEIARTENSQLKDNLSDMSTALERIIKENESLKFKVKEVKTLHAIASKSTLGKTDSSLGTTEGAEAKERLEEVMKTPSEQSKKQHFQDLILKNDKIGTTDSLVLEGPLSDLLTLPEQDSMSEQKASTLFFADDGQKTKLAGVDHLEGGQLDDFDYDRRSAIRQKKTKALLHRFGNLLRKRNG</sequence>